<evidence type="ECO:0000313" key="6">
    <source>
        <dbReference type="EMBL" id="PUE58216.1"/>
    </source>
</evidence>
<proteinExistence type="inferred from homology"/>
<dbReference type="GO" id="GO:1990281">
    <property type="term" value="C:efflux pump complex"/>
    <property type="evidence" value="ECO:0007669"/>
    <property type="project" value="TreeGrafter"/>
</dbReference>
<evidence type="ECO:0000259" key="4">
    <source>
        <dbReference type="Pfam" id="PF25917"/>
    </source>
</evidence>
<dbReference type="SUPFAM" id="SSF111369">
    <property type="entry name" value="HlyD-like secretion proteins"/>
    <property type="match status" value="1"/>
</dbReference>
<dbReference type="GO" id="GO:0015562">
    <property type="term" value="F:efflux transmembrane transporter activity"/>
    <property type="evidence" value="ECO:0007669"/>
    <property type="project" value="TreeGrafter"/>
</dbReference>
<dbReference type="AlphaFoldDB" id="A0A315EJZ4"/>
<dbReference type="RefSeq" id="WP_233246859.1">
    <property type="nucleotide sequence ID" value="NZ_NESP01000001.1"/>
</dbReference>
<feature type="domain" description="CusB-like beta-barrel" evidence="5">
    <location>
        <begin position="201"/>
        <end position="260"/>
    </location>
</feature>
<dbReference type="Gene3D" id="2.40.30.170">
    <property type="match status" value="1"/>
</dbReference>
<evidence type="ECO:0000259" key="5">
    <source>
        <dbReference type="Pfam" id="PF25954"/>
    </source>
</evidence>
<dbReference type="Gene3D" id="1.10.287.470">
    <property type="entry name" value="Helix hairpin bin"/>
    <property type="match status" value="1"/>
</dbReference>
<dbReference type="InterPro" id="IPR058625">
    <property type="entry name" value="MdtA-like_BSH"/>
</dbReference>
<feature type="transmembrane region" description="Helical" evidence="3">
    <location>
        <begin position="7"/>
        <end position="25"/>
    </location>
</feature>
<comment type="caution">
    <text evidence="6">The sequence shown here is derived from an EMBL/GenBank/DDBJ whole genome shotgun (WGS) entry which is preliminary data.</text>
</comment>
<evidence type="ECO:0000256" key="1">
    <source>
        <dbReference type="ARBA" id="ARBA00009477"/>
    </source>
</evidence>
<keyword evidence="3" id="KW-0472">Membrane</keyword>
<dbReference type="Gene3D" id="2.40.420.20">
    <property type="match status" value="1"/>
</dbReference>
<name>A0A315EJZ4_9BURK</name>
<gene>
    <name evidence="6" type="ORF">B9Z44_00500</name>
</gene>
<keyword evidence="3" id="KW-0812">Transmembrane</keyword>
<dbReference type="Pfam" id="PF25954">
    <property type="entry name" value="Beta-barrel_RND_2"/>
    <property type="match status" value="1"/>
</dbReference>
<feature type="compositionally biased region" description="Low complexity" evidence="2">
    <location>
        <begin position="453"/>
        <end position="484"/>
    </location>
</feature>
<evidence type="ECO:0000256" key="2">
    <source>
        <dbReference type="SAM" id="MobiDB-lite"/>
    </source>
</evidence>
<keyword evidence="7" id="KW-1185">Reference proteome</keyword>
<evidence type="ECO:0000256" key="3">
    <source>
        <dbReference type="SAM" id="Phobius"/>
    </source>
</evidence>
<dbReference type="PANTHER" id="PTHR30469:SF11">
    <property type="entry name" value="BLL4320 PROTEIN"/>
    <property type="match status" value="1"/>
</dbReference>
<dbReference type="Pfam" id="PF25917">
    <property type="entry name" value="BSH_RND"/>
    <property type="match status" value="1"/>
</dbReference>
<feature type="domain" description="Multidrug resistance protein MdtA-like barrel-sandwich hybrid" evidence="4">
    <location>
        <begin position="68"/>
        <end position="188"/>
    </location>
</feature>
<dbReference type="Gene3D" id="2.40.50.100">
    <property type="match status" value="1"/>
</dbReference>
<dbReference type="EMBL" id="NESP01000001">
    <property type="protein sequence ID" value="PUE58216.1"/>
    <property type="molecule type" value="Genomic_DNA"/>
</dbReference>
<dbReference type="Proteomes" id="UP000251341">
    <property type="component" value="Unassembled WGS sequence"/>
</dbReference>
<sequence>MASKKMYSVVAVVGIVVASTLAWWLQTPKSDTGAAAGVRPSGVEITQVKKQTLRDDAEAVGTLRSSQNVMLRPEIAGRVLSLGFADGARVRAGQVLVQMDDTLQRAEVQQSLAQMSVARANHKRNQELVAQSFIAQRSLDESAAALQVADAQLGLSCARLERMRLIAPFNGVVGIRSVNVGDYVKDGADLINLENIGSLYVDYRLPERYQTKVMPGQTIEVKLDAFSGRLFKAKVEAVDPLIDANGRSIGVRAVLANTAGEPIAVGGGKGPAPQAASAPTASASAPTVAAKPAASAPMVASAANRGAALPSPQSLGCPPNMFDRTRTSAGGEQNGPLRPGMFARVTAVFAVKPNALVVPEEAIVPQGGKQFVIKAVAPSELPAPVASAAASAPVLPPDTKLVSQRVEVKLGIRRGGQVEITDGLAEGDTIVVAGQQRLQKDGSPLRVVELGRGPANPASAPASGSASVASGADAANAASQAASR</sequence>
<accession>A0A315EJZ4</accession>
<dbReference type="NCBIfam" id="TIGR01730">
    <property type="entry name" value="RND_mfp"/>
    <property type="match status" value="1"/>
</dbReference>
<comment type="similarity">
    <text evidence="1">Belongs to the membrane fusion protein (MFP) (TC 8.A.1) family.</text>
</comment>
<dbReference type="PANTHER" id="PTHR30469">
    <property type="entry name" value="MULTIDRUG RESISTANCE PROTEIN MDTA"/>
    <property type="match status" value="1"/>
</dbReference>
<feature type="region of interest" description="Disordered" evidence="2">
    <location>
        <begin position="442"/>
        <end position="484"/>
    </location>
</feature>
<protein>
    <submittedName>
        <fullName evidence="6">Uncharacterized protein</fullName>
    </submittedName>
</protein>
<dbReference type="InterPro" id="IPR006143">
    <property type="entry name" value="RND_pump_MFP"/>
</dbReference>
<dbReference type="InterPro" id="IPR058792">
    <property type="entry name" value="Beta-barrel_RND_2"/>
</dbReference>
<reference evidence="6 7" key="1">
    <citation type="submission" date="2017-04" db="EMBL/GenBank/DDBJ databases">
        <title>Unexpected and diverse lifestyles within the genus Limnohabitans.</title>
        <authorList>
            <person name="Kasalicky V."/>
            <person name="Mehrshad M."/>
            <person name="Andrei S.-A."/>
            <person name="Salcher M."/>
            <person name="Kratochvilova H."/>
            <person name="Simek K."/>
            <person name="Ghai R."/>
        </authorList>
    </citation>
    <scope>NUCLEOTIDE SEQUENCE [LARGE SCALE GENOMIC DNA]</scope>
    <source>
        <strain evidence="6 7">MWH-C5</strain>
    </source>
</reference>
<evidence type="ECO:0000313" key="7">
    <source>
        <dbReference type="Proteomes" id="UP000251341"/>
    </source>
</evidence>
<keyword evidence="3" id="KW-1133">Transmembrane helix</keyword>
<organism evidence="6 7">
    <name type="scientific">Limnohabitans curvus</name>
    <dbReference type="NCBI Taxonomy" id="323423"/>
    <lineage>
        <taxon>Bacteria</taxon>
        <taxon>Pseudomonadati</taxon>
        <taxon>Pseudomonadota</taxon>
        <taxon>Betaproteobacteria</taxon>
        <taxon>Burkholderiales</taxon>
        <taxon>Comamonadaceae</taxon>
        <taxon>Limnohabitans</taxon>
    </lineage>
</organism>